<sequence length="37" mass="4514">MGGRLLRRQDWRENKPAAVAVVPDHLRRHPSPLWWRR</sequence>
<dbReference type="EMBL" id="JAOB01000050">
    <property type="protein sequence ID" value="EUA32925.1"/>
    <property type="molecule type" value="Genomic_DNA"/>
</dbReference>
<proteinExistence type="predicted"/>
<accession>X8AQ55</accession>
<dbReference type="PATRIC" id="fig|1299334.3.peg.5401"/>
<evidence type="ECO:0000313" key="1">
    <source>
        <dbReference type="EMBL" id="EUA32925.1"/>
    </source>
</evidence>
<protein>
    <submittedName>
        <fullName evidence="1">Uncharacterized protein</fullName>
    </submittedName>
</protein>
<reference evidence="1" key="1">
    <citation type="submission" date="2014-01" db="EMBL/GenBank/DDBJ databases">
        <authorList>
            <person name="Brown-Elliot B."/>
            <person name="Wallace R."/>
            <person name="Lenaerts A."/>
            <person name="Ordway D."/>
            <person name="DeGroote M.A."/>
            <person name="Parker T."/>
            <person name="Sizemore C."/>
            <person name="Tallon L.J."/>
            <person name="Sadzewicz L.K."/>
            <person name="Sengamalay N."/>
            <person name="Fraser C.M."/>
            <person name="Hine E."/>
            <person name="Shefchek K.A."/>
            <person name="Das S.P."/>
            <person name="Tettelin H."/>
        </authorList>
    </citation>
    <scope>NUCLEOTIDE SEQUENCE [LARGE SCALE GENOMIC DNA]</scope>
    <source>
        <strain evidence="1">4042</strain>
    </source>
</reference>
<name>X8AQ55_MYCXE</name>
<organism evidence="1">
    <name type="scientific">Mycobacterium xenopi 4042</name>
    <dbReference type="NCBI Taxonomy" id="1299334"/>
    <lineage>
        <taxon>Bacteria</taxon>
        <taxon>Bacillati</taxon>
        <taxon>Actinomycetota</taxon>
        <taxon>Actinomycetes</taxon>
        <taxon>Mycobacteriales</taxon>
        <taxon>Mycobacteriaceae</taxon>
        <taxon>Mycobacterium</taxon>
    </lineage>
</organism>
<gene>
    <name evidence="1" type="ORF">I553_8972</name>
</gene>
<comment type="caution">
    <text evidence="1">The sequence shown here is derived from an EMBL/GenBank/DDBJ whole genome shotgun (WGS) entry which is preliminary data.</text>
</comment>
<dbReference type="AlphaFoldDB" id="X8AQ55"/>